<dbReference type="EnsemblMetazoa" id="tetur12g01640.1">
    <property type="protein sequence ID" value="tetur12g01640.1"/>
    <property type="gene ID" value="tetur12g01640"/>
</dbReference>
<keyword evidence="2" id="KW-1185">Reference proteome</keyword>
<reference evidence="2" key="1">
    <citation type="submission" date="2011-08" db="EMBL/GenBank/DDBJ databases">
        <authorList>
            <person name="Rombauts S."/>
        </authorList>
    </citation>
    <scope>NUCLEOTIDE SEQUENCE</scope>
    <source>
        <strain evidence="2">London</strain>
    </source>
</reference>
<sequence>MIQQSPVNLRPNTLERRKRKDPFLCQLDVTECFLYNNGSEFTSDL</sequence>
<organism evidence="1 2">
    <name type="scientific">Tetranychus urticae</name>
    <name type="common">Two-spotted spider mite</name>
    <dbReference type="NCBI Taxonomy" id="32264"/>
    <lineage>
        <taxon>Eukaryota</taxon>
        <taxon>Metazoa</taxon>
        <taxon>Ecdysozoa</taxon>
        <taxon>Arthropoda</taxon>
        <taxon>Chelicerata</taxon>
        <taxon>Arachnida</taxon>
        <taxon>Acari</taxon>
        <taxon>Acariformes</taxon>
        <taxon>Trombidiformes</taxon>
        <taxon>Prostigmata</taxon>
        <taxon>Eleutherengona</taxon>
        <taxon>Raphignathae</taxon>
        <taxon>Tetranychoidea</taxon>
        <taxon>Tetranychidae</taxon>
        <taxon>Tetranychus</taxon>
    </lineage>
</organism>
<dbReference type="HOGENOM" id="CLU_3208227_0_0_1"/>
<evidence type="ECO:0000313" key="2">
    <source>
        <dbReference type="Proteomes" id="UP000015104"/>
    </source>
</evidence>
<dbReference type="AlphaFoldDB" id="T1KIK0"/>
<name>T1KIK0_TETUR</name>
<accession>T1KIK0</accession>
<reference evidence="1" key="2">
    <citation type="submission" date="2015-06" db="UniProtKB">
        <authorList>
            <consortium name="EnsemblMetazoa"/>
        </authorList>
    </citation>
    <scope>IDENTIFICATION</scope>
</reference>
<evidence type="ECO:0000313" key="1">
    <source>
        <dbReference type="EnsemblMetazoa" id="tetur12g01640.1"/>
    </source>
</evidence>
<dbReference type="EMBL" id="CAEY01000114">
    <property type="status" value="NOT_ANNOTATED_CDS"/>
    <property type="molecule type" value="Genomic_DNA"/>
</dbReference>
<protein>
    <submittedName>
        <fullName evidence="1">Uncharacterized protein</fullName>
    </submittedName>
</protein>
<dbReference type="Proteomes" id="UP000015104">
    <property type="component" value="Unassembled WGS sequence"/>
</dbReference>
<proteinExistence type="predicted"/>